<keyword evidence="2" id="KW-1185">Reference proteome</keyword>
<dbReference type="AlphaFoldDB" id="A0A4C1WGP3"/>
<sequence length="155" mass="17486">MTPKRERPPRGACAGADAGRLNLVGRPASVLRQWRSSSGESNLLMLLLESEVATFVRRRNGFQARKLRRDDRSAQKFGVQESLTRLETAFGDEAPKQLFITGLKNSNVVVSMSVIDFVNPSFDFREPDFARPPVNNKIIDAMRRTLETDGYVTYH</sequence>
<dbReference type="Proteomes" id="UP000299102">
    <property type="component" value="Unassembled WGS sequence"/>
</dbReference>
<accession>A0A4C1WGP3</accession>
<gene>
    <name evidence="1" type="ORF">EVAR_102240_1</name>
</gene>
<evidence type="ECO:0000313" key="1">
    <source>
        <dbReference type="EMBL" id="GBP49297.1"/>
    </source>
</evidence>
<dbReference type="EMBL" id="BGZK01000541">
    <property type="protein sequence ID" value="GBP49297.1"/>
    <property type="molecule type" value="Genomic_DNA"/>
</dbReference>
<proteinExistence type="predicted"/>
<organism evidence="1 2">
    <name type="scientific">Eumeta variegata</name>
    <name type="common">Bagworm moth</name>
    <name type="synonym">Eumeta japonica</name>
    <dbReference type="NCBI Taxonomy" id="151549"/>
    <lineage>
        <taxon>Eukaryota</taxon>
        <taxon>Metazoa</taxon>
        <taxon>Ecdysozoa</taxon>
        <taxon>Arthropoda</taxon>
        <taxon>Hexapoda</taxon>
        <taxon>Insecta</taxon>
        <taxon>Pterygota</taxon>
        <taxon>Neoptera</taxon>
        <taxon>Endopterygota</taxon>
        <taxon>Lepidoptera</taxon>
        <taxon>Glossata</taxon>
        <taxon>Ditrysia</taxon>
        <taxon>Tineoidea</taxon>
        <taxon>Psychidae</taxon>
        <taxon>Oiketicinae</taxon>
        <taxon>Eumeta</taxon>
    </lineage>
</organism>
<comment type="caution">
    <text evidence="1">The sequence shown here is derived from an EMBL/GenBank/DDBJ whole genome shotgun (WGS) entry which is preliminary data.</text>
</comment>
<reference evidence="1 2" key="1">
    <citation type="journal article" date="2019" name="Commun. Biol.">
        <title>The bagworm genome reveals a unique fibroin gene that provides high tensile strength.</title>
        <authorList>
            <person name="Kono N."/>
            <person name="Nakamura H."/>
            <person name="Ohtoshi R."/>
            <person name="Tomita M."/>
            <person name="Numata K."/>
            <person name="Arakawa K."/>
        </authorList>
    </citation>
    <scope>NUCLEOTIDE SEQUENCE [LARGE SCALE GENOMIC DNA]</scope>
</reference>
<name>A0A4C1WGP3_EUMVA</name>
<protein>
    <submittedName>
        <fullName evidence="1">Uncharacterized protein</fullName>
    </submittedName>
</protein>
<evidence type="ECO:0000313" key="2">
    <source>
        <dbReference type="Proteomes" id="UP000299102"/>
    </source>
</evidence>